<dbReference type="Pfam" id="PF00041">
    <property type="entry name" value="fn3"/>
    <property type="match status" value="1"/>
</dbReference>
<dbReference type="InterPro" id="IPR013320">
    <property type="entry name" value="ConA-like_dom_sf"/>
</dbReference>
<dbReference type="Pfam" id="PF13385">
    <property type="entry name" value="Laminin_G_3"/>
    <property type="match status" value="1"/>
</dbReference>
<feature type="transmembrane region" description="Helical" evidence="2">
    <location>
        <begin position="419"/>
        <end position="437"/>
    </location>
</feature>
<gene>
    <name evidence="5" type="ORF">HNQ60_000510</name>
</gene>
<dbReference type="Gene3D" id="2.60.40.10">
    <property type="entry name" value="Immunoglobulins"/>
    <property type="match status" value="1"/>
</dbReference>
<dbReference type="SMART" id="SM00060">
    <property type="entry name" value="FN3"/>
    <property type="match status" value="1"/>
</dbReference>
<evidence type="ECO:0000256" key="3">
    <source>
        <dbReference type="SAM" id="SignalP"/>
    </source>
</evidence>
<dbReference type="CDD" id="cd00063">
    <property type="entry name" value="FN3"/>
    <property type="match status" value="1"/>
</dbReference>
<evidence type="ECO:0000259" key="4">
    <source>
        <dbReference type="PROSITE" id="PS50853"/>
    </source>
</evidence>
<feature type="region of interest" description="Disordered" evidence="1">
    <location>
        <begin position="300"/>
        <end position="322"/>
    </location>
</feature>
<feature type="domain" description="Fibronectin type-III" evidence="4">
    <location>
        <begin position="320"/>
        <end position="409"/>
    </location>
</feature>
<dbReference type="Proteomes" id="UP000588068">
    <property type="component" value="Unassembled WGS sequence"/>
</dbReference>
<dbReference type="SUPFAM" id="SSF49265">
    <property type="entry name" value="Fibronectin type III"/>
    <property type="match status" value="1"/>
</dbReference>
<feature type="chain" id="PRO_5032444638" description="Fibronectin type-III domain-containing protein" evidence="3">
    <location>
        <begin position="30"/>
        <end position="450"/>
    </location>
</feature>
<dbReference type="InterPro" id="IPR003961">
    <property type="entry name" value="FN3_dom"/>
</dbReference>
<keyword evidence="2" id="KW-1133">Transmembrane helix</keyword>
<dbReference type="RefSeq" id="WP_184329452.1">
    <property type="nucleotide sequence ID" value="NZ_JACHHZ010000001.1"/>
</dbReference>
<sequence>MVTPLSRRTSHWRWTTFAVALLCTAVAGASSLEFFENAASDYDYGRQNTIPAGFGTGEFTLEIWLRPDSSLPVGSTDSGTNQLRNWSNANPTPYSSSSWWYAGNFLLDGHNNTSYSSGTFSLQFFNGGRLRWLFGDGAPADARSGDLHAVQNASGASLLDGQWHQVTLVRRQSGSGATLEMWIDGALSDTETTSEMTDMRQWWNNWTGFPQAGWIWGAEKQAALGQITQYEDYKGNIDELRFWSIAKSSTDIAQNYRARVTGAETGLAGHYTFEATSPCNQVGGGGACINASNLKSGALSSAEPPLTGSGGGSDTSAPTVPANLRASGATASGVNLAWDAATDNVGVAGYDLYRDGDLIASPTATSYTDSGLTAASTYIYTVRARDAAGNASDRSGGLTVTTITVTQPPPSGGSGGGGGGGQFGLGFIVFGFLALLARRGYSSPTLRVAR</sequence>
<dbReference type="InterPro" id="IPR036116">
    <property type="entry name" value="FN3_sf"/>
</dbReference>
<feature type="region of interest" description="Disordered" evidence="1">
    <location>
        <begin position="391"/>
        <end position="417"/>
    </location>
</feature>
<accession>A0A841HGH2</accession>
<keyword evidence="2" id="KW-0812">Transmembrane</keyword>
<keyword evidence="3" id="KW-0732">Signal</keyword>
<protein>
    <recommendedName>
        <fullName evidence="4">Fibronectin type-III domain-containing protein</fullName>
    </recommendedName>
</protein>
<keyword evidence="6" id="KW-1185">Reference proteome</keyword>
<proteinExistence type="predicted"/>
<evidence type="ECO:0000256" key="2">
    <source>
        <dbReference type="SAM" id="Phobius"/>
    </source>
</evidence>
<dbReference type="PROSITE" id="PS50853">
    <property type="entry name" value="FN3"/>
    <property type="match status" value="1"/>
</dbReference>
<evidence type="ECO:0000313" key="5">
    <source>
        <dbReference type="EMBL" id="MBB6091664.1"/>
    </source>
</evidence>
<evidence type="ECO:0000256" key="1">
    <source>
        <dbReference type="SAM" id="MobiDB-lite"/>
    </source>
</evidence>
<comment type="caution">
    <text evidence="5">The sequence shown here is derived from an EMBL/GenBank/DDBJ whole genome shotgun (WGS) entry which is preliminary data.</text>
</comment>
<name>A0A841HGH2_9GAMM</name>
<dbReference type="AlphaFoldDB" id="A0A841HGH2"/>
<reference evidence="5 6" key="1">
    <citation type="submission" date="2020-08" db="EMBL/GenBank/DDBJ databases">
        <title>Genomic Encyclopedia of Type Strains, Phase IV (KMG-IV): sequencing the most valuable type-strain genomes for metagenomic binning, comparative biology and taxonomic classification.</title>
        <authorList>
            <person name="Goeker M."/>
        </authorList>
    </citation>
    <scope>NUCLEOTIDE SEQUENCE [LARGE SCALE GENOMIC DNA]</scope>
    <source>
        <strain evidence="5 6">DSM 26723</strain>
    </source>
</reference>
<dbReference type="InterPro" id="IPR013783">
    <property type="entry name" value="Ig-like_fold"/>
</dbReference>
<dbReference type="Gene3D" id="2.60.120.200">
    <property type="match status" value="1"/>
</dbReference>
<dbReference type="EMBL" id="JACHHZ010000001">
    <property type="protein sequence ID" value="MBB6091664.1"/>
    <property type="molecule type" value="Genomic_DNA"/>
</dbReference>
<dbReference type="SUPFAM" id="SSF49899">
    <property type="entry name" value="Concanavalin A-like lectins/glucanases"/>
    <property type="match status" value="1"/>
</dbReference>
<organism evidence="5 6">
    <name type="scientific">Povalibacter uvarum</name>
    <dbReference type="NCBI Taxonomy" id="732238"/>
    <lineage>
        <taxon>Bacteria</taxon>
        <taxon>Pseudomonadati</taxon>
        <taxon>Pseudomonadota</taxon>
        <taxon>Gammaproteobacteria</taxon>
        <taxon>Steroidobacterales</taxon>
        <taxon>Steroidobacteraceae</taxon>
        <taxon>Povalibacter</taxon>
    </lineage>
</organism>
<feature type="signal peptide" evidence="3">
    <location>
        <begin position="1"/>
        <end position="29"/>
    </location>
</feature>
<evidence type="ECO:0000313" key="6">
    <source>
        <dbReference type="Proteomes" id="UP000588068"/>
    </source>
</evidence>
<keyword evidence="2" id="KW-0472">Membrane</keyword>